<sequence>MAVPIHVRPALRVVDHPNPFDPFDPMIEITKLPACAFARIVEPAPRPRHTAQRFRPARVMPDSFVKRAASARRGQSVYVGRQPILDGDGALVAYELLFRDGPDNRARIHDDVQATAHVVARTIGEMGVPAVLGPHPGYVNMSRELLFDDIVHIMQPRRFVLELLENITFDEALFKRCAQLRNAGFRFALDDVVRFDDTLLAALPTVDIVKIDFLAAHRDELPRLAAAVKRRGKLLVAEKIESHADFMHARQLGFDFFQGYFFARPQVLTARRASPARGPLLRLMAVLAGERGMGELEAELKRNPDIVVQLMRLANSGSQTRGRRVSSLREAIAATGTRQLMRWTQLLLYADGSGLPWRSDPLLQLVGTRARFMELAAETLRPADEAFSDAAFMTGIFSLVHVVLGMQPEEILDKLHLAAEIRTAILAGEGALGALLGIARAAEQGDTCAIDAKRHTQPALHALTPVLLAKLQCDAAAWFAQHRMDQGEDGA</sequence>
<comment type="caution">
    <text evidence="2">The sequence shown here is derived from an EMBL/GenBank/DDBJ whole genome shotgun (WGS) entry which is preliminary data.</text>
</comment>
<dbReference type="SUPFAM" id="SSF109604">
    <property type="entry name" value="HD-domain/PDEase-like"/>
    <property type="match status" value="1"/>
</dbReference>
<protein>
    <submittedName>
        <fullName evidence="2">Diguanylate phosphodiesterase</fullName>
    </submittedName>
</protein>
<gene>
    <name evidence="2" type="ORF">AWB77_04045</name>
</gene>
<dbReference type="InterPro" id="IPR035919">
    <property type="entry name" value="EAL_sf"/>
</dbReference>
<dbReference type="SMART" id="SM00052">
    <property type="entry name" value="EAL"/>
    <property type="match status" value="1"/>
</dbReference>
<dbReference type="InterPro" id="IPR052340">
    <property type="entry name" value="RNase_Y/CdgJ"/>
</dbReference>
<reference evidence="2" key="1">
    <citation type="submission" date="2016-01" db="EMBL/GenBank/DDBJ databases">
        <authorList>
            <person name="Peeters C."/>
        </authorList>
    </citation>
    <scope>NUCLEOTIDE SEQUENCE</scope>
    <source>
        <strain evidence="2">LMG 29320</strain>
    </source>
</reference>
<organism evidence="2 3">
    <name type="scientific">Caballeronia fortuita</name>
    <dbReference type="NCBI Taxonomy" id="1777138"/>
    <lineage>
        <taxon>Bacteria</taxon>
        <taxon>Pseudomonadati</taxon>
        <taxon>Pseudomonadota</taxon>
        <taxon>Betaproteobacteria</taxon>
        <taxon>Burkholderiales</taxon>
        <taxon>Burkholderiaceae</taxon>
        <taxon>Caballeronia</taxon>
    </lineage>
</organism>
<evidence type="ECO:0000313" key="2">
    <source>
        <dbReference type="EMBL" id="SAK81184.1"/>
    </source>
</evidence>
<dbReference type="Gene3D" id="1.10.3210.10">
    <property type="entry name" value="Hypothetical protein af1432"/>
    <property type="match status" value="1"/>
</dbReference>
<evidence type="ECO:0000313" key="3">
    <source>
        <dbReference type="Proteomes" id="UP000054903"/>
    </source>
</evidence>
<dbReference type="InterPro" id="IPR013976">
    <property type="entry name" value="HDOD"/>
</dbReference>
<dbReference type="Proteomes" id="UP000054903">
    <property type="component" value="Unassembled WGS sequence"/>
</dbReference>
<name>A0A158CFR9_9BURK</name>
<dbReference type="EMBL" id="FCNX02000010">
    <property type="protein sequence ID" value="SAK81184.1"/>
    <property type="molecule type" value="Genomic_DNA"/>
</dbReference>
<evidence type="ECO:0000259" key="1">
    <source>
        <dbReference type="PROSITE" id="PS51833"/>
    </source>
</evidence>
<feature type="domain" description="HDOD" evidence="1">
    <location>
        <begin position="273"/>
        <end position="463"/>
    </location>
</feature>
<dbReference type="PANTHER" id="PTHR33525">
    <property type="match status" value="1"/>
</dbReference>
<keyword evidence="3" id="KW-1185">Reference proteome</keyword>
<dbReference type="Gene3D" id="3.20.20.450">
    <property type="entry name" value="EAL domain"/>
    <property type="match status" value="1"/>
</dbReference>
<proteinExistence type="predicted"/>
<dbReference type="PANTHER" id="PTHR33525:SF4">
    <property type="entry name" value="CYCLIC DI-GMP PHOSPHODIESTERASE CDGJ"/>
    <property type="match status" value="1"/>
</dbReference>
<dbReference type="InterPro" id="IPR001633">
    <property type="entry name" value="EAL_dom"/>
</dbReference>
<dbReference type="Pfam" id="PF00563">
    <property type="entry name" value="EAL"/>
    <property type="match status" value="1"/>
</dbReference>
<dbReference type="STRING" id="1777138.AWB77_04045"/>
<accession>A0A158CFR9</accession>
<dbReference type="SUPFAM" id="SSF141868">
    <property type="entry name" value="EAL domain-like"/>
    <property type="match status" value="1"/>
</dbReference>
<dbReference type="AlphaFoldDB" id="A0A158CFR9"/>
<dbReference type="Pfam" id="PF08668">
    <property type="entry name" value="HDOD"/>
    <property type="match status" value="1"/>
</dbReference>
<dbReference type="PROSITE" id="PS51833">
    <property type="entry name" value="HDOD"/>
    <property type="match status" value="1"/>
</dbReference>